<evidence type="ECO:0000259" key="8">
    <source>
        <dbReference type="PROSITE" id="PS50110"/>
    </source>
</evidence>
<dbReference type="Proteomes" id="UP000293154">
    <property type="component" value="Chromosome"/>
</dbReference>
<protein>
    <submittedName>
        <fullName evidence="10">Response regulator</fullName>
    </submittedName>
</protein>
<keyword evidence="4 7" id="KW-0238">DNA-binding</keyword>
<evidence type="ECO:0000313" key="11">
    <source>
        <dbReference type="Proteomes" id="UP000293154"/>
    </source>
</evidence>
<dbReference type="RefSeq" id="WP_130593171.1">
    <property type="nucleotide sequence ID" value="NZ_CP034752.1"/>
</dbReference>
<dbReference type="EMBL" id="CP034752">
    <property type="protein sequence ID" value="QBH98243.1"/>
    <property type="molecule type" value="Genomic_DNA"/>
</dbReference>
<dbReference type="GO" id="GO:0006355">
    <property type="term" value="P:regulation of DNA-templated transcription"/>
    <property type="evidence" value="ECO:0007669"/>
    <property type="project" value="InterPro"/>
</dbReference>
<evidence type="ECO:0000256" key="7">
    <source>
        <dbReference type="PROSITE-ProRule" id="PRU01091"/>
    </source>
</evidence>
<proteinExistence type="predicted"/>
<keyword evidence="3" id="KW-0805">Transcription regulation</keyword>
<feature type="modified residue" description="4-aspartylphosphate" evidence="6">
    <location>
        <position position="51"/>
    </location>
</feature>
<dbReference type="SUPFAM" id="SSF52172">
    <property type="entry name" value="CheY-like"/>
    <property type="match status" value="1"/>
</dbReference>
<dbReference type="CDD" id="cd19935">
    <property type="entry name" value="REC_OmpR_CusR-like"/>
    <property type="match status" value="1"/>
</dbReference>
<dbReference type="PROSITE" id="PS51755">
    <property type="entry name" value="OMPR_PHOB"/>
    <property type="match status" value="1"/>
</dbReference>
<dbReference type="GO" id="GO:0000976">
    <property type="term" value="F:transcription cis-regulatory region binding"/>
    <property type="evidence" value="ECO:0007669"/>
    <property type="project" value="TreeGrafter"/>
</dbReference>
<dbReference type="SMART" id="SM00448">
    <property type="entry name" value="REC"/>
    <property type="match status" value="1"/>
</dbReference>
<keyword evidence="2" id="KW-0902">Two-component regulatory system</keyword>
<dbReference type="InterPro" id="IPR039420">
    <property type="entry name" value="WalR-like"/>
</dbReference>
<dbReference type="InterPro" id="IPR006291">
    <property type="entry name" value="CusR-like"/>
</dbReference>
<feature type="domain" description="OmpR/PhoB-type" evidence="9">
    <location>
        <begin position="127"/>
        <end position="225"/>
    </location>
</feature>
<dbReference type="Gene3D" id="1.10.10.10">
    <property type="entry name" value="Winged helix-like DNA-binding domain superfamily/Winged helix DNA-binding domain"/>
    <property type="match status" value="1"/>
</dbReference>
<evidence type="ECO:0000256" key="5">
    <source>
        <dbReference type="ARBA" id="ARBA00023163"/>
    </source>
</evidence>
<dbReference type="GO" id="GO:0000156">
    <property type="term" value="F:phosphorelay response regulator activity"/>
    <property type="evidence" value="ECO:0007669"/>
    <property type="project" value="TreeGrafter"/>
</dbReference>
<evidence type="ECO:0000259" key="9">
    <source>
        <dbReference type="PROSITE" id="PS51755"/>
    </source>
</evidence>
<dbReference type="NCBIfam" id="TIGR01387">
    <property type="entry name" value="cztR_silR_copR"/>
    <property type="match status" value="1"/>
</dbReference>
<dbReference type="AlphaFoldDB" id="A0A411WPQ7"/>
<dbReference type="InterPro" id="IPR011006">
    <property type="entry name" value="CheY-like_superfamily"/>
</dbReference>
<dbReference type="Pfam" id="PF00486">
    <property type="entry name" value="Trans_reg_C"/>
    <property type="match status" value="1"/>
</dbReference>
<dbReference type="PANTHER" id="PTHR48111">
    <property type="entry name" value="REGULATOR OF RPOS"/>
    <property type="match status" value="1"/>
</dbReference>
<dbReference type="Pfam" id="PF00072">
    <property type="entry name" value="Response_reg"/>
    <property type="match status" value="1"/>
</dbReference>
<dbReference type="CDD" id="cd00383">
    <property type="entry name" value="trans_reg_C"/>
    <property type="match status" value="1"/>
</dbReference>
<sequence length="230" mass="26277">MKILLVEDQKMASEYIARGLKEQGMVVDIAANGPDGLHYLLTNEYDLAILDVMLPGLSGWDILEMARKAGKQTTVMYLTARDNVEDRVRGLELGADDYLIKPFSFSELLARIRVIQRRQIDPQQPESTVLRVADLELDLLKHQAYRQGKRLELTPREFTLLSLLMRRSGEVLSRIVISEMVWDMNFDSGTNVVDVAIRRLRTKVDDPYSVKLLHTIRGAGYVMELRDETV</sequence>
<name>A0A411WPQ7_9GAMM</name>
<gene>
    <name evidence="10" type="ORF">EKN56_18720</name>
</gene>
<keyword evidence="5" id="KW-0804">Transcription</keyword>
<evidence type="ECO:0000256" key="3">
    <source>
        <dbReference type="ARBA" id="ARBA00023015"/>
    </source>
</evidence>
<evidence type="ECO:0000256" key="2">
    <source>
        <dbReference type="ARBA" id="ARBA00023012"/>
    </source>
</evidence>
<organism evidence="10 11">
    <name type="scientific">Limnobaculum zhutongyuii</name>
    <dbReference type="NCBI Taxonomy" id="2498113"/>
    <lineage>
        <taxon>Bacteria</taxon>
        <taxon>Pseudomonadati</taxon>
        <taxon>Pseudomonadota</taxon>
        <taxon>Gammaproteobacteria</taxon>
        <taxon>Enterobacterales</taxon>
        <taxon>Budviciaceae</taxon>
        <taxon>Limnobaculum</taxon>
    </lineage>
</organism>
<dbReference type="KEGG" id="prag:EKN56_18720"/>
<feature type="DNA-binding region" description="OmpR/PhoB-type" evidence="7">
    <location>
        <begin position="127"/>
        <end position="225"/>
    </location>
</feature>
<keyword evidence="1 6" id="KW-0597">Phosphoprotein</keyword>
<dbReference type="InterPro" id="IPR001789">
    <property type="entry name" value="Sig_transdc_resp-reg_receiver"/>
</dbReference>
<dbReference type="Gene3D" id="6.10.250.690">
    <property type="match status" value="1"/>
</dbReference>
<dbReference type="FunFam" id="1.10.10.10:FF:000005">
    <property type="entry name" value="Two-component system response regulator"/>
    <property type="match status" value="1"/>
</dbReference>
<dbReference type="GO" id="GO:0005829">
    <property type="term" value="C:cytosol"/>
    <property type="evidence" value="ECO:0007669"/>
    <property type="project" value="TreeGrafter"/>
</dbReference>
<evidence type="ECO:0000256" key="1">
    <source>
        <dbReference type="ARBA" id="ARBA00022553"/>
    </source>
</evidence>
<dbReference type="InterPro" id="IPR001867">
    <property type="entry name" value="OmpR/PhoB-type_DNA-bd"/>
</dbReference>
<evidence type="ECO:0000313" key="10">
    <source>
        <dbReference type="EMBL" id="QBH98243.1"/>
    </source>
</evidence>
<dbReference type="Gene3D" id="3.40.50.2300">
    <property type="match status" value="1"/>
</dbReference>
<dbReference type="InterPro" id="IPR036388">
    <property type="entry name" value="WH-like_DNA-bd_sf"/>
</dbReference>
<dbReference type="OrthoDB" id="9802426at2"/>
<dbReference type="SMART" id="SM00862">
    <property type="entry name" value="Trans_reg_C"/>
    <property type="match status" value="1"/>
</dbReference>
<evidence type="ECO:0000256" key="4">
    <source>
        <dbReference type="ARBA" id="ARBA00023125"/>
    </source>
</evidence>
<dbReference type="SUPFAM" id="SSF46894">
    <property type="entry name" value="C-terminal effector domain of the bipartite response regulators"/>
    <property type="match status" value="1"/>
</dbReference>
<keyword evidence="11" id="KW-1185">Reference proteome</keyword>
<dbReference type="GO" id="GO:0032993">
    <property type="term" value="C:protein-DNA complex"/>
    <property type="evidence" value="ECO:0007669"/>
    <property type="project" value="TreeGrafter"/>
</dbReference>
<dbReference type="PROSITE" id="PS50110">
    <property type="entry name" value="RESPONSE_REGULATORY"/>
    <property type="match status" value="1"/>
</dbReference>
<reference evidence="10 11" key="1">
    <citation type="submission" date="2019-03" db="EMBL/GenBank/DDBJ databases">
        <title>Pragia sp. nov. isolated from the gut tract of Carduelis flavirostris.</title>
        <authorList>
            <person name="Ge Y."/>
        </authorList>
    </citation>
    <scope>NUCLEOTIDE SEQUENCE [LARGE SCALE GENOMIC DNA]</scope>
    <source>
        <strain evidence="10 11">CF-458</strain>
    </source>
</reference>
<dbReference type="PANTHER" id="PTHR48111:SF76">
    <property type="entry name" value="TWO-COMPONENT RESPONSE REGULATOR"/>
    <property type="match status" value="1"/>
</dbReference>
<feature type="domain" description="Response regulatory" evidence="8">
    <location>
        <begin position="2"/>
        <end position="116"/>
    </location>
</feature>
<accession>A0A411WPQ7</accession>
<dbReference type="InterPro" id="IPR016032">
    <property type="entry name" value="Sig_transdc_resp-reg_C-effctor"/>
</dbReference>
<evidence type="ECO:0000256" key="6">
    <source>
        <dbReference type="PROSITE-ProRule" id="PRU00169"/>
    </source>
</evidence>